<sequence>MPPRPRKPVGPRDGREVKSVHPHSILPPAVRQSTDLGVLRDEYHSCLTDIKSLRQHIHEKQVLIDKNSEKLLQLQDSDPEARRAALRAEAIRISRQIEVIKGRINRATTELEWRQKETGGDSRASPNERQEGMALLKNHALLKAARDLLSAQKKKNYLLKKQTVFAESFNKGTELLRHDLQQRRAELATAEKKVLALREERERNNAQISRLQDELLALKFPLSELKELFRNIDERGSFLSESNTPAKARNQLSPIGTDSALLGAQSEIMRTIKQNSPSISPYAQPQKVEKRVSPQARVPVASKVPVKPESFIHCPTDPPANPSPKEYGQSCERLKTPVGMSEMYLESFDAEGEPFNAQAADVEPFNFIKQSDEERDADVEYSPDTRPQAIIFNPPMPLQTVQTPPRDVDVLDPLRTEEKPTTANSTTRPPLHERPLQQVYPVEDEEDYLKESIREEIARDIAKKKGQLGATDEYEADFDTFSDDLDTQIIGSLNATAKRHGVEIERDADGFDFFM</sequence>
<evidence type="ECO:0000313" key="3">
    <source>
        <dbReference type="EMBL" id="TNJ28531.1"/>
    </source>
</evidence>
<dbReference type="EMBL" id="VDLU01000002">
    <property type="protein sequence ID" value="TNJ28531.1"/>
    <property type="molecule type" value="Genomic_DNA"/>
</dbReference>
<proteinExistence type="predicted"/>
<keyword evidence="4" id="KW-1185">Reference proteome</keyword>
<dbReference type="Proteomes" id="UP000315496">
    <property type="component" value="Chromosome 2"/>
</dbReference>
<feature type="coiled-coil region" evidence="1">
    <location>
        <begin position="180"/>
        <end position="214"/>
    </location>
</feature>
<gene>
    <name evidence="3" type="ORF">GMRT_11917</name>
</gene>
<feature type="compositionally biased region" description="Basic and acidic residues" evidence="2">
    <location>
        <begin position="10"/>
        <end position="19"/>
    </location>
</feature>
<accession>A0A4Z1T7R2</accession>
<reference evidence="3 4" key="1">
    <citation type="submission" date="2019-05" db="EMBL/GenBank/DDBJ databases">
        <title>The compact genome of Giardia muris reveals important steps in the evolution of intestinal protozoan parasites.</title>
        <authorList>
            <person name="Xu F."/>
            <person name="Jimenez-Gonzalez A."/>
            <person name="Einarsson E."/>
            <person name="Astvaldsson A."/>
            <person name="Peirasmaki D."/>
            <person name="Eckmann L."/>
            <person name="Andersson J.O."/>
            <person name="Svard S.G."/>
            <person name="Jerlstrom-Hultqvist J."/>
        </authorList>
    </citation>
    <scope>NUCLEOTIDE SEQUENCE [LARGE SCALE GENOMIC DNA]</scope>
    <source>
        <strain evidence="3 4">Roberts-Thomson</strain>
    </source>
</reference>
<name>A0A4Z1T7R2_GIAMU</name>
<evidence type="ECO:0000256" key="1">
    <source>
        <dbReference type="SAM" id="Coils"/>
    </source>
</evidence>
<dbReference type="OrthoDB" id="10254637at2759"/>
<protein>
    <submittedName>
        <fullName evidence="3">Uncharacterized protein</fullName>
    </submittedName>
</protein>
<comment type="caution">
    <text evidence="3">The sequence shown here is derived from an EMBL/GenBank/DDBJ whole genome shotgun (WGS) entry which is preliminary data.</text>
</comment>
<dbReference type="AlphaFoldDB" id="A0A4Z1T7R2"/>
<dbReference type="VEuPathDB" id="GiardiaDB:GMRT_11917"/>
<feature type="region of interest" description="Disordered" evidence="2">
    <location>
        <begin position="274"/>
        <end position="296"/>
    </location>
</feature>
<evidence type="ECO:0000313" key="4">
    <source>
        <dbReference type="Proteomes" id="UP000315496"/>
    </source>
</evidence>
<organism evidence="3 4">
    <name type="scientific">Giardia muris</name>
    <dbReference type="NCBI Taxonomy" id="5742"/>
    <lineage>
        <taxon>Eukaryota</taxon>
        <taxon>Metamonada</taxon>
        <taxon>Diplomonadida</taxon>
        <taxon>Hexamitidae</taxon>
        <taxon>Giardiinae</taxon>
        <taxon>Giardia</taxon>
    </lineage>
</organism>
<feature type="compositionally biased region" description="Polar residues" evidence="2">
    <location>
        <begin position="274"/>
        <end position="283"/>
    </location>
</feature>
<keyword evidence="1" id="KW-0175">Coiled coil</keyword>
<feature type="region of interest" description="Disordered" evidence="2">
    <location>
        <begin position="1"/>
        <end position="22"/>
    </location>
</feature>
<evidence type="ECO:0000256" key="2">
    <source>
        <dbReference type="SAM" id="MobiDB-lite"/>
    </source>
</evidence>